<evidence type="ECO:0000256" key="1">
    <source>
        <dbReference type="SAM" id="MobiDB-lite"/>
    </source>
</evidence>
<reference evidence="2" key="1">
    <citation type="submission" date="2016-06" db="EMBL/GenBank/DDBJ databases">
        <authorList>
            <person name="Cuomo C."/>
            <person name="Litvintseva A."/>
            <person name="Heitman J."/>
            <person name="Chen Y."/>
            <person name="Sun S."/>
            <person name="Springer D."/>
            <person name="Dromer F."/>
            <person name="Young S."/>
            <person name="Zeng Q."/>
            <person name="Chapman S."/>
            <person name="Gujja S."/>
            <person name="Saif S."/>
            <person name="Birren B."/>
        </authorList>
    </citation>
    <scope>NUCLEOTIDE SEQUENCE</scope>
    <source>
        <strain evidence="2">CBS 7841</strain>
    </source>
</reference>
<reference evidence="2" key="2">
    <citation type="journal article" date="2022" name="Elife">
        <title>Obligate sexual reproduction of a homothallic fungus closely related to the Cryptococcus pathogenic species complex.</title>
        <authorList>
            <person name="Passer A.R."/>
            <person name="Clancey S.A."/>
            <person name="Shea T."/>
            <person name="David-Palma M."/>
            <person name="Averette A.F."/>
            <person name="Boekhout T."/>
            <person name="Porcel B.M."/>
            <person name="Nowrousian M."/>
            <person name="Cuomo C.A."/>
            <person name="Sun S."/>
            <person name="Heitman J."/>
            <person name="Coelho M.A."/>
        </authorList>
    </citation>
    <scope>NUCLEOTIDE SEQUENCE</scope>
    <source>
        <strain evidence="2">CBS 7841</strain>
    </source>
</reference>
<dbReference type="Proteomes" id="UP000094043">
    <property type="component" value="Chromosome 3"/>
</dbReference>
<feature type="region of interest" description="Disordered" evidence="1">
    <location>
        <begin position="586"/>
        <end position="608"/>
    </location>
</feature>
<dbReference type="VEuPathDB" id="FungiDB:L203_04824"/>
<dbReference type="GeneID" id="91086579"/>
<feature type="compositionally biased region" description="Low complexity" evidence="1">
    <location>
        <begin position="200"/>
        <end position="210"/>
    </location>
</feature>
<proteinExistence type="predicted"/>
<feature type="compositionally biased region" description="Basic and acidic residues" evidence="1">
    <location>
        <begin position="429"/>
        <end position="438"/>
    </location>
</feature>
<evidence type="ECO:0000313" key="3">
    <source>
        <dbReference type="Proteomes" id="UP000094043"/>
    </source>
</evidence>
<name>A0A1E3IAD6_9TREE</name>
<reference evidence="2" key="3">
    <citation type="submission" date="2024-01" db="EMBL/GenBank/DDBJ databases">
        <authorList>
            <person name="Coelho M.A."/>
            <person name="David-Palma M."/>
            <person name="Shea T."/>
            <person name="Sun S."/>
            <person name="Cuomo C.A."/>
            <person name="Heitman J."/>
        </authorList>
    </citation>
    <scope>NUCLEOTIDE SEQUENCE</scope>
    <source>
        <strain evidence="2">CBS 7841</strain>
    </source>
</reference>
<feature type="compositionally biased region" description="Basic and acidic residues" evidence="1">
    <location>
        <begin position="448"/>
        <end position="458"/>
    </location>
</feature>
<protein>
    <submittedName>
        <fullName evidence="2">Uncharacterized protein</fullName>
    </submittedName>
</protein>
<gene>
    <name evidence="2" type="ORF">L203_102367</name>
</gene>
<dbReference type="OrthoDB" id="3353982at2759"/>
<accession>A0A1E3IAD6</accession>
<dbReference type="EMBL" id="CP143786">
    <property type="protein sequence ID" value="WVN87190.1"/>
    <property type="molecule type" value="Genomic_DNA"/>
</dbReference>
<dbReference type="KEGG" id="cdep:91086579"/>
<keyword evidence="3" id="KW-1185">Reference proteome</keyword>
<evidence type="ECO:0000313" key="2">
    <source>
        <dbReference type="EMBL" id="WVN87190.1"/>
    </source>
</evidence>
<feature type="region of interest" description="Disordered" evidence="1">
    <location>
        <begin position="224"/>
        <end position="249"/>
    </location>
</feature>
<feature type="region of interest" description="Disordered" evidence="1">
    <location>
        <begin position="190"/>
        <end position="210"/>
    </location>
</feature>
<organism evidence="2 3">
    <name type="scientific">Cryptococcus depauperatus CBS 7841</name>
    <dbReference type="NCBI Taxonomy" id="1295531"/>
    <lineage>
        <taxon>Eukaryota</taxon>
        <taxon>Fungi</taxon>
        <taxon>Dikarya</taxon>
        <taxon>Basidiomycota</taxon>
        <taxon>Agaricomycotina</taxon>
        <taxon>Tremellomycetes</taxon>
        <taxon>Tremellales</taxon>
        <taxon>Cryptococcaceae</taxon>
        <taxon>Cryptococcus</taxon>
    </lineage>
</organism>
<dbReference type="RefSeq" id="XP_066067890.1">
    <property type="nucleotide sequence ID" value="XM_066211793.1"/>
</dbReference>
<sequence length="738" mass="82696">MSTFDSSFTSTSCPSTLIFNLPPELIDHVLTFVPPSLQQLTALALLKVFPSHSISRRHLYRHLVIYRAGQLIPLWKALKNDEEMRNGANSLALESWRGDADILNNVMRRLERLQVLMLNIGTNFAPEHLEEMFESPRMELKRMELRFRPYLEQASYYQFLAGSYFDTAIETLTKKWPVCPNFTHLSIVQDLPPRSTVPPTAQTTGANTTANSLANSISSLRITDATSDSPSETEDSGKSTPPTSVDDGEHMIAASKGYTGHGPFGNPFLNEKLGITKPKTFAQPIVFFDTQCLAAFGASPVAANLQFLRIRIPSRDLARVLILHPPQRSYSQTLFPELRYLDISTTNVRLDTTLSALLKQFSKLEHLVLDQVNLFGFTAREKGLELCNDLGNLVINAGLQRGKEKERQIAAWEVQERVRQAEAVAEAARRVEEQRHEEEQEGPEETNEERRARETQEEIQRNLEIARSRRRHRSAAFSTISLRDRNRRANTTTSALAATSVNTLPLPTQDKLYFVLPPLPTLKSISIGGEAHSLPKSKAEQWEREFHDGWREGLERLLGWAMHVSEKYERSRRKAEEWIFSEQKKHGLAGASEPGAKGNDKGKSKKAFATVHTKTKPPTDIRLLRFPFSNESSQSTTNSNELGLFILTSGLVQIDSASLADRSYLLPYQEALSDAQLYNDGQRGAEPQCVFCTIPDCEGPARRGAEGEKVDGRGGMGGIHKKGCGHLLGKDTWGWKGF</sequence>
<feature type="region of interest" description="Disordered" evidence="1">
    <location>
        <begin position="429"/>
        <end position="458"/>
    </location>
</feature>
<dbReference type="AlphaFoldDB" id="A0A1E3IAD6"/>